<reference evidence="3" key="1">
    <citation type="submission" date="2016-08" db="EMBL/GenBank/DDBJ databases">
        <authorList>
            <consortium name="Pathogen Informatics"/>
        </authorList>
    </citation>
    <scope>NUCLEOTIDE SEQUENCE</scope>
    <source>
        <strain evidence="3">DS</strain>
    </source>
</reference>
<name>A0A1C6WEP7_PLACE</name>
<keyword evidence="1" id="KW-0175">Coiled coil</keyword>
<dbReference type="Pfam" id="PF09592">
    <property type="entry name" value="DUF2031"/>
    <property type="match status" value="1"/>
</dbReference>
<evidence type="ECO:0000256" key="2">
    <source>
        <dbReference type="SAM" id="Phobius"/>
    </source>
</evidence>
<proteinExistence type="predicted"/>
<keyword evidence="2" id="KW-0472">Membrane</keyword>
<evidence type="ECO:0000256" key="1">
    <source>
        <dbReference type="SAM" id="Coils"/>
    </source>
</evidence>
<dbReference type="InterPro" id="IPR006484">
    <property type="entry name" value="PYST_B"/>
</dbReference>
<dbReference type="AlphaFoldDB" id="A0A1C6WEP7"/>
<dbReference type="NCBIfam" id="TIGR01597">
    <property type="entry name" value="PYST-B"/>
    <property type="match status" value="1"/>
</dbReference>
<evidence type="ECO:0000313" key="3">
    <source>
        <dbReference type="EMBL" id="SCL85915.1"/>
    </source>
</evidence>
<dbReference type="EMBL" id="FMIN01000155">
    <property type="protein sequence ID" value="SCL85915.1"/>
    <property type="molecule type" value="Genomic_DNA"/>
</dbReference>
<feature type="transmembrane region" description="Helical" evidence="2">
    <location>
        <begin position="7"/>
        <end position="30"/>
    </location>
</feature>
<sequence>MFFFQLLLVLLNMLRIQVIHYFLLLLIIFYYSFRIYVIYVNLILSFHVLLNTYFKLKKQLGLIIYINKYFISLQELYHVNERGIYLERNIIKSRNNRILVDVGNQFDLNDFYQSTLSLKNQLNGYNDDEKETPNLRNIIDSHVKNHKENNTLPNLNNVDKKTKKLIYEIRKELEETKKELDNKRNGELAIQLIQNKRITKKDENISALECKNFKQIKNEGNNLENEDYNFEGEYNEIISINNYKEFKTNRKFKKLLKKIFKTVMKSTAFLAIILTGGLIIPFMLLIMQDSFDETMNEWGFYGLHIKK</sequence>
<keyword evidence="2" id="KW-1133">Transmembrane helix</keyword>
<feature type="transmembrane region" description="Helical" evidence="2">
    <location>
        <begin position="36"/>
        <end position="54"/>
    </location>
</feature>
<keyword evidence="2" id="KW-0812">Transmembrane</keyword>
<organism evidence="3">
    <name type="scientific">Plasmodium chabaudi adami</name>
    <dbReference type="NCBI Taxonomy" id="5826"/>
    <lineage>
        <taxon>Eukaryota</taxon>
        <taxon>Sar</taxon>
        <taxon>Alveolata</taxon>
        <taxon>Apicomplexa</taxon>
        <taxon>Aconoidasida</taxon>
        <taxon>Haemosporida</taxon>
        <taxon>Plasmodiidae</taxon>
        <taxon>Plasmodium</taxon>
        <taxon>Plasmodium (Vinckeia)</taxon>
    </lineage>
</organism>
<accession>A0A1C6WEP7</accession>
<gene>
    <name evidence="3" type="ORF">PCHDS_000506900</name>
</gene>
<dbReference type="Proteomes" id="UP000507536">
    <property type="component" value="Unassembled WGS sequence"/>
</dbReference>
<protein>
    <submittedName>
        <fullName evidence="3">Fam-b protein</fullName>
    </submittedName>
</protein>
<feature type="transmembrane region" description="Helical" evidence="2">
    <location>
        <begin position="267"/>
        <end position="287"/>
    </location>
</feature>
<feature type="coiled-coil region" evidence="1">
    <location>
        <begin position="163"/>
        <end position="190"/>
    </location>
</feature>